<protein>
    <recommendedName>
        <fullName evidence="1">SCP domain-containing protein</fullName>
    </recommendedName>
</protein>
<evidence type="ECO:0000313" key="2">
    <source>
        <dbReference type="EMBL" id="KER31725.1"/>
    </source>
</evidence>
<dbReference type="Pfam" id="PF00188">
    <property type="entry name" value="CAP"/>
    <property type="match status" value="1"/>
</dbReference>
<keyword evidence="3" id="KW-1185">Reference proteome</keyword>
<accession>A0A075A7T8</accession>
<dbReference type="InterPro" id="IPR018244">
    <property type="entry name" value="Allrgn_V5/Tpx1_CS"/>
</dbReference>
<dbReference type="InterPro" id="IPR035940">
    <property type="entry name" value="CAP_sf"/>
</dbReference>
<sequence>MAESIKTWSFTFVVWKMISKDILRIFAMADFPTLLFCITSSLGQNEKRLTQQQFEQYHNMYRKMLVEGSVPDQSKAKYMPNLISDGRLVKDARNWATRCVFKHDDSSKDGENLAASSSLSVNPVTLWFEEHKLYKFGKVTDKNVQETGHYTQLVWEKTTHLGCHQQLCKPLKDGTGNKIGTMYFLSILPKRKLSGSRTVSKGVTILSTVALAI</sequence>
<dbReference type="OrthoDB" id="674273at2759"/>
<feature type="domain" description="SCP" evidence="1">
    <location>
        <begin position="49"/>
        <end position="180"/>
    </location>
</feature>
<dbReference type="CDD" id="cd05380">
    <property type="entry name" value="CAP_euk"/>
    <property type="match status" value="1"/>
</dbReference>
<dbReference type="KEGG" id="ovi:T265_12922"/>
<evidence type="ECO:0000313" key="3">
    <source>
        <dbReference type="Proteomes" id="UP000054324"/>
    </source>
</evidence>
<reference evidence="2 3" key="1">
    <citation type="submission" date="2013-11" db="EMBL/GenBank/DDBJ databases">
        <title>Opisthorchis viverrini - life in the bile duct.</title>
        <authorList>
            <person name="Young N.D."/>
            <person name="Nagarajan N."/>
            <person name="Lin S.J."/>
            <person name="Korhonen P.K."/>
            <person name="Jex A.R."/>
            <person name="Hall R.S."/>
            <person name="Safavi-Hemami H."/>
            <person name="Kaewkong W."/>
            <person name="Bertrand D."/>
            <person name="Gao S."/>
            <person name="Seet Q."/>
            <person name="Wongkham S."/>
            <person name="Teh B.T."/>
            <person name="Wongkham C."/>
            <person name="Intapan P.M."/>
            <person name="Maleewong W."/>
            <person name="Yang X."/>
            <person name="Hu M."/>
            <person name="Wang Z."/>
            <person name="Hofmann A."/>
            <person name="Sternberg P.W."/>
            <person name="Tan P."/>
            <person name="Wang J."/>
            <person name="Gasser R.B."/>
        </authorList>
    </citation>
    <scope>NUCLEOTIDE SEQUENCE [LARGE SCALE GENOMIC DNA]</scope>
</reference>
<dbReference type="PANTHER" id="PTHR10334">
    <property type="entry name" value="CYSTEINE-RICH SECRETORY PROTEIN-RELATED"/>
    <property type="match status" value="1"/>
</dbReference>
<dbReference type="Gene3D" id="3.40.33.10">
    <property type="entry name" value="CAP"/>
    <property type="match status" value="1"/>
</dbReference>
<dbReference type="PRINTS" id="PR00837">
    <property type="entry name" value="V5TPXLIKE"/>
</dbReference>
<dbReference type="CTD" id="20327090"/>
<dbReference type="Proteomes" id="UP000054324">
    <property type="component" value="Unassembled WGS sequence"/>
</dbReference>
<name>A0A075A7T8_OPIVI</name>
<dbReference type="EMBL" id="KL596642">
    <property type="protein sequence ID" value="KER31725.1"/>
    <property type="molecule type" value="Genomic_DNA"/>
</dbReference>
<dbReference type="GeneID" id="20327090"/>
<dbReference type="RefSeq" id="XP_009164554.1">
    <property type="nucleotide sequence ID" value="XM_009166290.1"/>
</dbReference>
<dbReference type="SUPFAM" id="SSF55797">
    <property type="entry name" value="PR-1-like"/>
    <property type="match status" value="1"/>
</dbReference>
<gene>
    <name evidence="2" type="ORF">T265_12922</name>
</gene>
<evidence type="ECO:0000259" key="1">
    <source>
        <dbReference type="SMART" id="SM00198"/>
    </source>
</evidence>
<dbReference type="SMART" id="SM00198">
    <property type="entry name" value="SCP"/>
    <property type="match status" value="1"/>
</dbReference>
<dbReference type="InterPro" id="IPR001283">
    <property type="entry name" value="CRISP-related"/>
</dbReference>
<dbReference type="GO" id="GO:0005576">
    <property type="term" value="C:extracellular region"/>
    <property type="evidence" value="ECO:0007669"/>
    <property type="project" value="InterPro"/>
</dbReference>
<dbReference type="InterPro" id="IPR014044">
    <property type="entry name" value="CAP_dom"/>
</dbReference>
<dbReference type="AlphaFoldDB" id="A0A075A7T8"/>
<proteinExistence type="predicted"/>
<feature type="non-terminal residue" evidence="2">
    <location>
        <position position="213"/>
    </location>
</feature>
<dbReference type="PROSITE" id="PS01009">
    <property type="entry name" value="CRISP_1"/>
    <property type="match status" value="1"/>
</dbReference>
<organism evidence="2 3">
    <name type="scientific">Opisthorchis viverrini</name>
    <name type="common">Southeast Asian liver fluke</name>
    <dbReference type="NCBI Taxonomy" id="6198"/>
    <lineage>
        <taxon>Eukaryota</taxon>
        <taxon>Metazoa</taxon>
        <taxon>Spiralia</taxon>
        <taxon>Lophotrochozoa</taxon>
        <taxon>Platyhelminthes</taxon>
        <taxon>Trematoda</taxon>
        <taxon>Digenea</taxon>
        <taxon>Opisthorchiida</taxon>
        <taxon>Opisthorchiata</taxon>
        <taxon>Opisthorchiidae</taxon>
        <taxon>Opisthorchis</taxon>
    </lineage>
</organism>